<dbReference type="AlphaFoldDB" id="A0A1I2QPA5"/>
<organism evidence="2 3">
    <name type="scientific">Pontibacter chinhatensis</name>
    <dbReference type="NCBI Taxonomy" id="1436961"/>
    <lineage>
        <taxon>Bacteria</taxon>
        <taxon>Pseudomonadati</taxon>
        <taxon>Bacteroidota</taxon>
        <taxon>Cytophagia</taxon>
        <taxon>Cytophagales</taxon>
        <taxon>Hymenobacteraceae</taxon>
        <taxon>Pontibacter</taxon>
    </lineage>
</organism>
<evidence type="ECO:0000256" key="1">
    <source>
        <dbReference type="SAM" id="Coils"/>
    </source>
</evidence>
<evidence type="ECO:0008006" key="4">
    <source>
        <dbReference type="Google" id="ProtNLM"/>
    </source>
</evidence>
<keyword evidence="1" id="KW-0175">Coiled coil</keyword>
<keyword evidence="3" id="KW-1185">Reference proteome</keyword>
<proteinExistence type="predicted"/>
<evidence type="ECO:0000313" key="2">
    <source>
        <dbReference type="EMBL" id="SFG29483.1"/>
    </source>
</evidence>
<feature type="coiled-coil region" evidence="1">
    <location>
        <begin position="42"/>
        <end position="189"/>
    </location>
</feature>
<reference evidence="3" key="1">
    <citation type="submission" date="2016-10" db="EMBL/GenBank/DDBJ databases">
        <authorList>
            <person name="Varghese N."/>
            <person name="Submissions S."/>
        </authorList>
    </citation>
    <scope>NUCLEOTIDE SEQUENCE [LARGE SCALE GENOMIC DNA]</scope>
    <source>
        <strain evidence="3">LP51</strain>
    </source>
</reference>
<protein>
    <recommendedName>
        <fullName evidence="4">DUF2130 domain-containing protein</fullName>
    </recommendedName>
</protein>
<name>A0A1I2QPA5_9BACT</name>
<dbReference type="Pfam" id="PF09903">
    <property type="entry name" value="DUF2130"/>
    <property type="match status" value="1"/>
</dbReference>
<dbReference type="Proteomes" id="UP000198724">
    <property type="component" value="Unassembled WGS sequence"/>
</dbReference>
<dbReference type="EMBL" id="FOOT01000002">
    <property type="protein sequence ID" value="SFG29483.1"/>
    <property type="molecule type" value="Genomic_DNA"/>
</dbReference>
<gene>
    <name evidence="2" type="ORF">SAMN05421739_10254</name>
</gene>
<dbReference type="InterPro" id="IPR019219">
    <property type="entry name" value="DUF2130"/>
</dbReference>
<dbReference type="OrthoDB" id="9765972at2"/>
<dbReference type="RefSeq" id="WP_092099543.1">
    <property type="nucleotide sequence ID" value="NZ_FOOT01000002.1"/>
</dbReference>
<accession>A0A1I2QPA5</accession>
<dbReference type="STRING" id="1436961.SAMN05421739_10254"/>
<sequence length="422" mass="48429">MKNATTISCPQCSHEFNPEAAIASRIEQELKNKFAEQASLLHRQHEAKRLEVEKEKKQLEEMRLQQEQLVQEQVARERGVLENKLRTELNQSMGNDLALLKEEKALMEQKLKEKQQNELQLLRRQRELEDKERELELKTERRILSMRTELEQKIRQTESEQTELKLKEKDKQIEDMKKLVEEMKRKSEQGSMQLQGEVQELALEEKLQQTFPFDLIAEVGKGVRGADALQTVRGTMGEDCGTIIYESKRTKAFGNDWVEKLKADARTAKADIMVLVTEVLPKGMQHFGQYEGVWVCTYQEFVPMVVLLRDCLLKVAAATASQENKGSKMQMLYNYLTSTEFSHQFAAVAEGISSLKSGIVKERAQMEKIWKEREKQLEKSLLNICGMYGSVRGIAGGAVQEINLLEQSETQALPPVSQPQLN</sequence>
<evidence type="ECO:0000313" key="3">
    <source>
        <dbReference type="Proteomes" id="UP000198724"/>
    </source>
</evidence>